<organism evidence="2 4">
    <name type="scientific">Medicago truncatula</name>
    <name type="common">Barrel medic</name>
    <name type="synonym">Medicago tribuloides</name>
    <dbReference type="NCBI Taxonomy" id="3880"/>
    <lineage>
        <taxon>Eukaryota</taxon>
        <taxon>Viridiplantae</taxon>
        <taxon>Streptophyta</taxon>
        <taxon>Embryophyta</taxon>
        <taxon>Tracheophyta</taxon>
        <taxon>Spermatophyta</taxon>
        <taxon>Magnoliopsida</taxon>
        <taxon>eudicotyledons</taxon>
        <taxon>Gunneridae</taxon>
        <taxon>Pentapetalae</taxon>
        <taxon>rosids</taxon>
        <taxon>fabids</taxon>
        <taxon>Fabales</taxon>
        <taxon>Fabaceae</taxon>
        <taxon>Papilionoideae</taxon>
        <taxon>50 kb inversion clade</taxon>
        <taxon>NPAAA clade</taxon>
        <taxon>Hologalegina</taxon>
        <taxon>IRL clade</taxon>
        <taxon>Trifolieae</taxon>
        <taxon>Medicago</taxon>
    </lineage>
</organism>
<gene>
    <name evidence="2" type="ordered locus">MTR_1g076610</name>
</gene>
<dbReference type="Proteomes" id="UP000002051">
    <property type="component" value="Unassembled WGS sequence"/>
</dbReference>
<evidence type="ECO:0008006" key="5">
    <source>
        <dbReference type="Google" id="ProtNLM"/>
    </source>
</evidence>
<protein>
    <recommendedName>
        <fullName evidence="5">Transmembrane protein</fullName>
    </recommendedName>
</protein>
<dbReference type="AlphaFoldDB" id="A0A072VMH6"/>
<sequence>MATSLTMMVKMALLHIVIVGALVGNTQGIETAQGIKNEIKYPYSTPVDFEVQASKCCVWEPICCRIGLRNLRT</sequence>
<dbReference type="HOGENOM" id="CLU_2743759_0_0_1"/>
<reference evidence="2 4" key="1">
    <citation type="journal article" date="2011" name="Nature">
        <title>The Medicago genome provides insight into the evolution of rhizobial symbioses.</title>
        <authorList>
            <person name="Young N.D."/>
            <person name="Debelle F."/>
            <person name="Oldroyd G.E."/>
            <person name="Geurts R."/>
            <person name="Cannon S.B."/>
            <person name="Udvardi M.K."/>
            <person name="Benedito V.A."/>
            <person name="Mayer K.F."/>
            <person name="Gouzy J."/>
            <person name="Schoof H."/>
            <person name="Van de Peer Y."/>
            <person name="Proost S."/>
            <person name="Cook D.R."/>
            <person name="Meyers B.C."/>
            <person name="Spannagl M."/>
            <person name="Cheung F."/>
            <person name="De Mita S."/>
            <person name="Krishnakumar V."/>
            <person name="Gundlach H."/>
            <person name="Zhou S."/>
            <person name="Mudge J."/>
            <person name="Bharti A.K."/>
            <person name="Murray J.D."/>
            <person name="Naoumkina M.A."/>
            <person name="Rosen B."/>
            <person name="Silverstein K.A."/>
            <person name="Tang H."/>
            <person name="Rombauts S."/>
            <person name="Zhao P.X."/>
            <person name="Zhou P."/>
            <person name="Barbe V."/>
            <person name="Bardou P."/>
            <person name="Bechner M."/>
            <person name="Bellec A."/>
            <person name="Berger A."/>
            <person name="Berges H."/>
            <person name="Bidwell S."/>
            <person name="Bisseling T."/>
            <person name="Choisne N."/>
            <person name="Couloux A."/>
            <person name="Denny R."/>
            <person name="Deshpande S."/>
            <person name="Dai X."/>
            <person name="Doyle J.J."/>
            <person name="Dudez A.M."/>
            <person name="Farmer A.D."/>
            <person name="Fouteau S."/>
            <person name="Franken C."/>
            <person name="Gibelin C."/>
            <person name="Gish J."/>
            <person name="Goldstein S."/>
            <person name="Gonzalez A.J."/>
            <person name="Green P.J."/>
            <person name="Hallab A."/>
            <person name="Hartog M."/>
            <person name="Hua A."/>
            <person name="Humphray S.J."/>
            <person name="Jeong D.H."/>
            <person name="Jing Y."/>
            <person name="Jocker A."/>
            <person name="Kenton S.M."/>
            <person name="Kim D.J."/>
            <person name="Klee K."/>
            <person name="Lai H."/>
            <person name="Lang C."/>
            <person name="Lin S."/>
            <person name="Macmil S.L."/>
            <person name="Magdelenat G."/>
            <person name="Matthews L."/>
            <person name="McCorrison J."/>
            <person name="Monaghan E.L."/>
            <person name="Mun J.H."/>
            <person name="Najar F.Z."/>
            <person name="Nicholson C."/>
            <person name="Noirot C."/>
            <person name="O'Bleness M."/>
            <person name="Paule C.R."/>
            <person name="Poulain J."/>
            <person name="Prion F."/>
            <person name="Qin B."/>
            <person name="Qu C."/>
            <person name="Retzel E.F."/>
            <person name="Riddle C."/>
            <person name="Sallet E."/>
            <person name="Samain S."/>
            <person name="Samson N."/>
            <person name="Sanders I."/>
            <person name="Saurat O."/>
            <person name="Scarpelli C."/>
            <person name="Schiex T."/>
            <person name="Segurens B."/>
            <person name="Severin A.J."/>
            <person name="Sherrier D.J."/>
            <person name="Shi R."/>
            <person name="Sims S."/>
            <person name="Singer S.R."/>
            <person name="Sinharoy S."/>
            <person name="Sterck L."/>
            <person name="Viollet A."/>
            <person name="Wang B.B."/>
            <person name="Wang K."/>
            <person name="Wang M."/>
            <person name="Wang X."/>
            <person name="Warfsmann J."/>
            <person name="Weissenbach J."/>
            <person name="White D.D."/>
            <person name="White J.D."/>
            <person name="Wiley G.B."/>
            <person name="Wincker P."/>
            <person name="Xing Y."/>
            <person name="Yang L."/>
            <person name="Yao Z."/>
            <person name="Ying F."/>
            <person name="Zhai J."/>
            <person name="Zhou L."/>
            <person name="Zuber A."/>
            <person name="Denarie J."/>
            <person name="Dixon R.A."/>
            <person name="May G.D."/>
            <person name="Schwartz D.C."/>
            <person name="Rogers J."/>
            <person name="Quetier F."/>
            <person name="Town C.D."/>
            <person name="Roe B.A."/>
        </authorList>
    </citation>
    <scope>NUCLEOTIDE SEQUENCE [LARGE SCALE GENOMIC DNA]</scope>
    <source>
        <strain evidence="2">A17</strain>
        <strain evidence="3 4">cv. Jemalong A17</strain>
    </source>
</reference>
<keyword evidence="1" id="KW-0732">Signal</keyword>
<dbReference type="EnsemblPlants" id="KEH42811">
    <property type="protein sequence ID" value="KEH42811"/>
    <property type="gene ID" value="MTR_1g076610"/>
</dbReference>
<evidence type="ECO:0000313" key="4">
    <source>
        <dbReference type="Proteomes" id="UP000002051"/>
    </source>
</evidence>
<name>A0A072VMH6_MEDTR</name>
<evidence type="ECO:0000313" key="2">
    <source>
        <dbReference type="EMBL" id="KEH42811.1"/>
    </source>
</evidence>
<accession>A0A072VMH6</accession>
<keyword evidence="4" id="KW-1185">Reference proteome</keyword>
<evidence type="ECO:0000313" key="3">
    <source>
        <dbReference type="EnsemblPlants" id="KEH42811"/>
    </source>
</evidence>
<proteinExistence type="predicted"/>
<dbReference type="EMBL" id="CM001217">
    <property type="protein sequence ID" value="KEH42811.1"/>
    <property type="molecule type" value="Genomic_DNA"/>
</dbReference>
<evidence type="ECO:0000256" key="1">
    <source>
        <dbReference type="SAM" id="SignalP"/>
    </source>
</evidence>
<reference evidence="2 4" key="2">
    <citation type="journal article" date="2014" name="BMC Genomics">
        <title>An improved genome release (version Mt4.0) for the model legume Medicago truncatula.</title>
        <authorList>
            <person name="Tang H."/>
            <person name="Krishnakumar V."/>
            <person name="Bidwell S."/>
            <person name="Rosen B."/>
            <person name="Chan A."/>
            <person name="Zhou S."/>
            <person name="Gentzbittel L."/>
            <person name="Childs K.L."/>
            <person name="Yandell M."/>
            <person name="Gundlach H."/>
            <person name="Mayer K.F."/>
            <person name="Schwartz D.C."/>
            <person name="Town C.D."/>
        </authorList>
    </citation>
    <scope>GENOME REANNOTATION</scope>
    <source>
        <strain evidence="2">A17</strain>
        <strain evidence="3 4">cv. Jemalong A17</strain>
    </source>
</reference>
<feature type="chain" id="PRO_5014500827" description="Transmembrane protein" evidence="1">
    <location>
        <begin position="29"/>
        <end position="73"/>
    </location>
</feature>
<feature type="signal peptide" evidence="1">
    <location>
        <begin position="1"/>
        <end position="28"/>
    </location>
</feature>
<reference evidence="3" key="3">
    <citation type="submission" date="2015-04" db="UniProtKB">
        <authorList>
            <consortium name="EnsemblPlants"/>
        </authorList>
    </citation>
    <scope>IDENTIFICATION</scope>
    <source>
        <strain evidence="3">cv. Jemalong A17</strain>
    </source>
</reference>